<comment type="cofactor">
    <cofactor evidence="1 8">
        <name>Mg(2+)</name>
        <dbReference type="ChEBI" id="CHEBI:18420"/>
    </cofactor>
</comment>
<comment type="similarity">
    <text evidence="7 8">Belongs to the PINc/VapC protein family.</text>
</comment>
<keyword evidence="11" id="KW-1185">Reference proteome</keyword>
<dbReference type="Gene3D" id="3.40.50.1010">
    <property type="entry name" value="5'-nuclease"/>
    <property type="match status" value="1"/>
</dbReference>
<dbReference type="PANTHER" id="PTHR33653:SF1">
    <property type="entry name" value="RIBONUCLEASE VAPC2"/>
    <property type="match status" value="1"/>
</dbReference>
<dbReference type="OrthoDB" id="9796690at2"/>
<evidence type="ECO:0000256" key="5">
    <source>
        <dbReference type="ARBA" id="ARBA00022801"/>
    </source>
</evidence>
<feature type="binding site" evidence="8">
    <location>
        <position position="6"/>
    </location>
    <ligand>
        <name>Mg(2+)</name>
        <dbReference type="ChEBI" id="CHEBI:18420"/>
    </ligand>
</feature>
<dbReference type="PANTHER" id="PTHR33653">
    <property type="entry name" value="RIBONUCLEASE VAPC2"/>
    <property type="match status" value="1"/>
</dbReference>
<evidence type="ECO:0000256" key="4">
    <source>
        <dbReference type="ARBA" id="ARBA00022723"/>
    </source>
</evidence>
<dbReference type="HAMAP" id="MF_00265">
    <property type="entry name" value="VapC_Nob1"/>
    <property type="match status" value="1"/>
</dbReference>
<keyword evidence="6 8" id="KW-0460">Magnesium</keyword>
<dbReference type="GO" id="GO:0090729">
    <property type="term" value="F:toxin activity"/>
    <property type="evidence" value="ECO:0007669"/>
    <property type="project" value="UniProtKB-KW"/>
</dbReference>
<keyword evidence="8" id="KW-0800">Toxin</keyword>
<evidence type="ECO:0000313" key="10">
    <source>
        <dbReference type="EMBL" id="PWQ97917.1"/>
    </source>
</evidence>
<dbReference type="AlphaFoldDB" id="A0A317CI21"/>
<evidence type="ECO:0000256" key="1">
    <source>
        <dbReference type="ARBA" id="ARBA00001946"/>
    </source>
</evidence>
<keyword evidence="5 8" id="KW-0378">Hydrolase</keyword>
<dbReference type="SUPFAM" id="SSF88723">
    <property type="entry name" value="PIN domain-like"/>
    <property type="match status" value="1"/>
</dbReference>
<evidence type="ECO:0000259" key="9">
    <source>
        <dbReference type="Pfam" id="PF01850"/>
    </source>
</evidence>
<dbReference type="InterPro" id="IPR029060">
    <property type="entry name" value="PIN-like_dom_sf"/>
</dbReference>
<accession>A0A317CI21</accession>
<keyword evidence="3 8" id="KW-0540">Nuclease</keyword>
<evidence type="ECO:0000313" key="11">
    <source>
        <dbReference type="Proteomes" id="UP000245506"/>
    </source>
</evidence>
<evidence type="ECO:0000256" key="8">
    <source>
        <dbReference type="HAMAP-Rule" id="MF_00265"/>
    </source>
</evidence>
<protein>
    <recommendedName>
        <fullName evidence="8">Ribonuclease VapC</fullName>
        <shortName evidence="8">RNase VapC</shortName>
        <ecNumber evidence="8">3.1.-.-</ecNumber>
    </recommendedName>
    <alternativeName>
        <fullName evidence="8">Toxin VapC</fullName>
    </alternativeName>
</protein>
<dbReference type="InterPro" id="IPR002716">
    <property type="entry name" value="PIN_dom"/>
</dbReference>
<dbReference type="EC" id="3.1.-.-" evidence="8"/>
<organism evidence="10 11">
    <name type="scientific">Leucothrix arctica</name>
    <dbReference type="NCBI Taxonomy" id="1481894"/>
    <lineage>
        <taxon>Bacteria</taxon>
        <taxon>Pseudomonadati</taxon>
        <taxon>Pseudomonadota</taxon>
        <taxon>Gammaproteobacteria</taxon>
        <taxon>Thiotrichales</taxon>
        <taxon>Thiotrichaceae</taxon>
        <taxon>Leucothrix</taxon>
    </lineage>
</organism>
<dbReference type="InterPro" id="IPR022907">
    <property type="entry name" value="VapC_family"/>
</dbReference>
<sequence>MMVMLDTNICIYVLKRRSLELQQRFRSTPDLCISSIVCAELWYGIENSQASIRAARREQFELFLQNISVLPWPEEAGRYYGHIRAQLRREGTPIGGNDLFIAVHARYLDAVLITNNIKEFERVDGLRLENWLPLE</sequence>
<evidence type="ECO:0000256" key="3">
    <source>
        <dbReference type="ARBA" id="ARBA00022722"/>
    </source>
</evidence>
<dbReference type="Proteomes" id="UP000245506">
    <property type="component" value="Unassembled WGS sequence"/>
</dbReference>
<feature type="domain" description="PIN" evidence="9">
    <location>
        <begin position="3"/>
        <end position="125"/>
    </location>
</feature>
<dbReference type="GO" id="GO:0000287">
    <property type="term" value="F:magnesium ion binding"/>
    <property type="evidence" value="ECO:0007669"/>
    <property type="project" value="UniProtKB-UniRule"/>
</dbReference>
<proteinExistence type="inferred from homology"/>
<dbReference type="GO" id="GO:0004540">
    <property type="term" value="F:RNA nuclease activity"/>
    <property type="evidence" value="ECO:0007669"/>
    <property type="project" value="InterPro"/>
</dbReference>
<evidence type="ECO:0000256" key="7">
    <source>
        <dbReference type="ARBA" id="ARBA00038093"/>
    </source>
</evidence>
<gene>
    <name evidence="8" type="primary">vapC</name>
    <name evidence="10" type="ORF">DKT75_05485</name>
</gene>
<name>A0A317CI21_9GAMM</name>
<keyword evidence="4 8" id="KW-0479">Metal-binding</keyword>
<reference evidence="10 11" key="1">
    <citation type="submission" date="2018-05" db="EMBL/GenBank/DDBJ databases">
        <title>Leucothrix arctica sp. nov., isolated from Arctic seawater.</title>
        <authorList>
            <person name="Choi A."/>
            <person name="Baek K."/>
        </authorList>
    </citation>
    <scope>NUCLEOTIDE SEQUENCE [LARGE SCALE GENOMIC DNA]</scope>
    <source>
        <strain evidence="10 11">IMCC9719</strain>
    </source>
</reference>
<dbReference type="Pfam" id="PF01850">
    <property type="entry name" value="PIN"/>
    <property type="match status" value="1"/>
</dbReference>
<evidence type="ECO:0000256" key="6">
    <source>
        <dbReference type="ARBA" id="ARBA00022842"/>
    </source>
</evidence>
<feature type="binding site" evidence="8">
    <location>
        <position position="98"/>
    </location>
    <ligand>
        <name>Mg(2+)</name>
        <dbReference type="ChEBI" id="CHEBI:18420"/>
    </ligand>
</feature>
<dbReference type="InterPro" id="IPR050556">
    <property type="entry name" value="Type_II_TA_system_RNase"/>
</dbReference>
<dbReference type="EMBL" id="QGKL01000016">
    <property type="protein sequence ID" value="PWQ97917.1"/>
    <property type="molecule type" value="Genomic_DNA"/>
</dbReference>
<keyword evidence="2 8" id="KW-1277">Toxin-antitoxin system</keyword>
<evidence type="ECO:0000256" key="2">
    <source>
        <dbReference type="ARBA" id="ARBA00022649"/>
    </source>
</evidence>
<comment type="caution">
    <text evidence="10">The sequence shown here is derived from an EMBL/GenBank/DDBJ whole genome shotgun (WGS) entry which is preliminary data.</text>
</comment>
<comment type="function">
    <text evidence="8">Toxic component of a toxin-antitoxin (TA) system. An RNase.</text>
</comment>
<dbReference type="GO" id="GO:0016787">
    <property type="term" value="F:hydrolase activity"/>
    <property type="evidence" value="ECO:0007669"/>
    <property type="project" value="UniProtKB-KW"/>
</dbReference>